<dbReference type="SUPFAM" id="SSF47391">
    <property type="entry name" value="Dimerization-anchoring domain of cAMP-dependent PK regulatory subunit"/>
    <property type="match status" value="1"/>
</dbReference>
<dbReference type="InterPro" id="IPR049760">
    <property type="entry name" value="DD_EFCAB10"/>
</dbReference>
<dbReference type="PANTHER" id="PTHR21847:SF1">
    <property type="entry name" value="EF-HAND CALCIUM-BINDING DOMAIN-CONTAINING PROTEIN 10"/>
    <property type="match status" value="1"/>
</dbReference>
<dbReference type="AlphaFoldDB" id="A0AAN8PG41"/>
<accession>A0AAN8PG41</accession>
<evidence type="ECO:0000313" key="3">
    <source>
        <dbReference type="Proteomes" id="UP001347796"/>
    </source>
</evidence>
<proteinExistence type="predicted"/>
<dbReference type="InterPro" id="IPR011992">
    <property type="entry name" value="EF-hand-dom_pair"/>
</dbReference>
<evidence type="ECO:0000259" key="1">
    <source>
        <dbReference type="PROSITE" id="PS50222"/>
    </source>
</evidence>
<dbReference type="Gene3D" id="1.20.890.10">
    <property type="entry name" value="cAMP-dependent protein kinase regulatory subunit, dimerization-anchoring domain"/>
    <property type="match status" value="1"/>
</dbReference>
<protein>
    <recommendedName>
        <fullName evidence="1">EF-hand domain-containing protein</fullName>
    </recommendedName>
</protein>
<name>A0AAN8PG41_PATCE</name>
<dbReference type="Proteomes" id="UP001347796">
    <property type="component" value="Unassembled WGS sequence"/>
</dbReference>
<organism evidence="2 3">
    <name type="scientific">Patella caerulea</name>
    <name type="common">Rayed Mediterranean limpet</name>
    <dbReference type="NCBI Taxonomy" id="87958"/>
    <lineage>
        <taxon>Eukaryota</taxon>
        <taxon>Metazoa</taxon>
        <taxon>Spiralia</taxon>
        <taxon>Lophotrochozoa</taxon>
        <taxon>Mollusca</taxon>
        <taxon>Gastropoda</taxon>
        <taxon>Patellogastropoda</taxon>
        <taxon>Patelloidea</taxon>
        <taxon>Patellidae</taxon>
        <taxon>Patella</taxon>
    </lineage>
</organism>
<dbReference type="InterPro" id="IPR040760">
    <property type="entry name" value="Tex55"/>
</dbReference>
<dbReference type="EMBL" id="JAZGQO010000010">
    <property type="protein sequence ID" value="KAK6175319.1"/>
    <property type="molecule type" value="Genomic_DNA"/>
</dbReference>
<dbReference type="PANTHER" id="PTHR21847">
    <property type="entry name" value="EF-HAND CALCIUM-BINDING DOMAIN-CONTAINING PROTEIN 10"/>
    <property type="match status" value="1"/>
</dbReference>
<comment type="caution">
    <text evidence="2">The sequence shown here is derived from an EMBL/GenBank/DDBJ whole genome shotgun (WGS) entry which is preliminary data.</text>
</comment>
<sequence>MALSGRKSTWSSQNDATDYLEKHRIMELFNNMTSNLIYHRPDDPKQFMIEILEKLQKSKNSKGNCPSLFDDSNIRSVFGILDPTNKGFITLQQYKEAMTTLGVKNYPSSPELQENELINMDTFYKDAKKGLEEASATYAG</sequence>
<dbReference type="InterPro" id="IPR039879">
    <property type="entry name" value="EFC10"/>
</dbReference>
<dbReference type="CDD" id="cd22976">
    <property type="entry name" value="DD_EFCAB10"/>
    <property type="match status" value="1"/>
</dbReference>
<dbReference type="GO" id="GO:0005509">
    <property type="term" value="F:calcium ion binding"/>
    <property type="evidence" value="ECO:0007669"/>
    <property type="project" value="InterPro"/>
</dbReference>
<evidence type="ECO:0000313" key="2">
    <source>
        <dbReference type="EMBL" id="KAK6175319.1"/>
    </source>
</evidence>
<reference evidence="2 3" key="1">
    <citation type="submission" date="2024-01" db="EMBL/GenBank/DDBJ databases">
        <title>The genome of the rayed Mediterranean limpet Patella caerulea (Linnaeus, 1758).</title>
        <authorList>
            <person name="Anh-Thu Weber A."/>
            <person name="Halstead-Nussloch G."/>
        </authorList>
    </citation>
    <scope>NUCLEOTIDE SEQUENCE [LARGE SCALE GENOMIC DNA]</scope>
    <source>
        <strain evidence="2">AATW-2023a</strain>
        <tissue evidence="2">Whole specimen</tissue>
    </source>
</reference>
<feature type="domain" description="EF-hand" evidence="1">
    <location>
        <begin position="69"/>
        <end position="104"/>
    </location>
</feature>
<dbReference type="SUPFAM" id="SSF47473">
    <property type="entry name" value="EF-hand"/>
    <property type="match status" value="1"/>
</dbReference>
<dbReference type="Pfam" id="PF24548">
    <property type="entry name" value="EF_EFCAB10_C"/>
    <property type="match status" value="1"/>
</dbReference>
<gene>
    <name evidence="2" type="ORF">SNE40_013807</name>
</gene>
<dbReference type="InterPro" id="IPR056587">
    <property type="entry name" value="EF_EFCAB10_C"/>
</dbReference>
<dbReference type="PROSITE" id="PS50222">
    <property type="entry name" value="EF_HAND_2"/>
    <property type="match status" value="1"/>
</dbReference>
<dbReference type="Pfam" id="PF17819">
    <property type="entry name" value="Tex55"/>
    <property type="match status" value="1"/>
</dbReference>
<dbReference type="InterPro" id="IPR002048">
    <property type="entry name" value="EF_hand_dom"/>
</dbReference>
<keyword evidence="3" id="KW-1185">Reference proteome</keyword>